<reference evidence="1 2" key="1">
    <citation type="journal article" date="2023" name="bioRxiv">
        <title>Conserved and derived expression patterns and positive selection on dental genes reveal complex evolutionary context of ever-growing rodent molars.</title>
        <authorList>
            <person name="Calamari Z.T."/>
            <person name="Song A."/>
            <person name="Cohen E."/>
            <person name="Akter M."/>
            <person name="Roy R.D."/>
            <person name="Hallikas O."/>
            <person name="Christensen M.M."/>
            <person name="Li P."/>
            <person name="Marangoni P."/>
            <person name="Jernvall J."/>
            <person name="Klein O.D."/>
        </authorList>
    </citation>
    <scope>NUCLEOTIDE SEQUENCE [LARGE SCALE GENOMIC DNA]</scope>
    <source>
        <strain evidence="1">V071</strain>
    </source>
</reference>
<dbReference type="Proteomes" id="UP001488838">
    <property type="component" value="Unassembled WGS sequence"/>
</dbReference>
<sequence>ARLGGRRQLLQGLRRVLGIFHRWADPQSRVPLVERGGVAAWVRRAWQYDLQQSNRVLNPGVPRPVAGETEQAAIH</sequence>
<feature type="non-terminal residue" evidence="1">
    <location>
        <position position="1"/>
    </location>
</feature>
<accession>A0AAW0IEC9</accession>
<comment type="caution">
    <text evidence="1">The sequence shown here is derived from an EMBL/GenBank/DDBJ whole genome shotgun (WGS) entry which is preliminary data.</text>
</comment>
<proteinExistence type="predicted"/>
<dbReference type="EMBL" id="JBBHLL010000149">
    <property type="protein sequence ID" value="KAK7812575.1"/>
    <property type="molecule type" value="Genomic_DNA"/>
</dbReference>
<evidence type="ECO:0000313" key="1">
    <source>
        <dbReference type="EMBL" id="KAK7812575.1"/>
    </source>
</evidence>
<gene>
    <name evidence="1" type="ORF">U0070_021555</name>
</gene>
<name>A0AAW0IEC9_MYOGA</name>
<keyword evidence="2" id="KW-1185">Reference proteome</keyword>
<evidence type="ECO:0000313" key="2">
    <source>
        <dbReference type="Proteomes" id="UP001488838"/>
    </source>
</evidence>
<protein>
    <recommendedName>
        <fullName evidence="3">MHC class II antigen</fullName>
    </recommendedName>
</protein>
<dbReference type="AlphaFoldDB" id="A0AAW0IEC9"/>
<evidence type="ECO:0008006" key="3">
    <source>
        <dbReference type="Google" id="ProtNLM"/>
    </source>
</evidence>
<organism evidence="1 2">
    <name type="scientific">Myodes glareolus</name>
    <name type="common">Bank vole</name>
    <name type="synonym">Clethrionomys glareolus</name>
    <dbReference type="NCBI Taxonomy" id="447135"/>
    <lineage>
        <taxon>Eukaryota</taxon>
        <taxon>Metazoa</taxon>
        <taxon>Chordata</taxon>
        <taxon>Craniata</taxon>
        <taxon>Vertebrata</taxon>
        <taxon>Euteleostomi</taxon>
        <taxon>Mammalia</taxon>
        <taxon>Eutheria</taxon>
        <taxon>Euarchontoglires</taxon>
        <taxon>Glires</taxon>
        <taxon>Rodentia</taxon>
        <taxon>Myomorpha</taxon>
        <taxon>Muroidea</taxon>
        <taxon>Cricetidae</taxon>
        <taxon>Arvicolinae</taxon>
        <taxon>Myodes</taxon>
    </lineage>
</organism>